<dbReference type="Proteomes" id="UP001630127">
    <property type="component" value="Unassembled WGS sequence"/>
</dbReference>
<dbReference type="AlphaFoldDB" id="A0ABD3ATB6"/>
<keyword evidence="2" id="KW-1185">Reference proteome</keyword>
<evidence type="ECO:0000313" key="2">
    <source>
        <dbReference type="Proteomes" id="UP001630127"/>
    </source>
</evidence>
<protein>
    <recommendedName>
        <fullName evidence="3">Non-specific serine/threonine protein kinase</fullName>
    </recommendedName>
</protein>
<comment type="caution">
    <text evidence="1">The sequence shown here is derived from an EMBL/GenBank/DDBJ whole genome shotgun (WGS) entry which is preliminary data.</text>
</comment>
<name>A0ABD3ATB6_9GENT</name>
<dbReference type="EMBL" id="JBJUIK010000002">
    <property type="protein sequence ID" value="KAL3534321.1"/>
    <property type="molecule type" value="Genomic_DNA"/>
</dbReference>
<dbReference type="InterPro" id="IPR032675">
    <property type="entry name" value="LRR_dom_sf"/>
</dbReference>
<organism evidence="1 2">
    <name type="scientific">Cinchona calisaya</name>
    <dbReference type="NCBI Taxonomy" id="153742"/>
    <lineage>
        <taxon>Eukaryota</taxon>
        <taxon>Viridiplantae</taxon>
        <taxon>Streptophyta</taxon>
        <taxon>Embryophyta</taxon>
        <taxon>Tracheophyta</taxon>
        <taxon>Spermatophyta</taxon>
        <taxon>Magnoliopsida</taxon>
        <taxon>eudicotyledons</taxon>
        <taxon>Gunneridae</taxon>
        <taxon>Pentapetalae</taxon>
        <taxon>asterids</taxon>
        <taxon>lamiids</taxon>
        <taxon>Gentianales</taxon>
        <taxon>Rubiaceae</taxon>
        <taxon>Cinchonoideae</taxon>
        <taxon>Cinchoneae</taxon>
        <taxon>Cinchona</taxon>
    </lineage>
</organism>
<proteinExistence type="predicted"/>
<evidence type="ECO:0008006" key="3">
    <source>
        <dbReference type="Google" id="ProtNLM"/>
    </source>
</evidence>
<evidence type="ECO:0000313" key="1">
    <source>
        <dbReference type="EMBL" id="KAL3534321.1"/>
    </source>
</evidence>
<reference evidence="1 2" key="1">
    <citation type="submission" date="2024-11" db="EMBL/GenBank/DDBJ databases">
        <title>A near-complete genome assembly of Cinchona calisaya.</title>
        <authorList>
            <person name="Lian D.C."/>
            <person name="Zhao X.W."/>
            <person name="Wei L."/>
        </authorList>
    </citation>
    <scope>NUCLEOTIDE SEQUENCE [LARGE SCALE GENOMIC DNA]</scope>
    <source>
        <tissue evidence="1">Nenye</tissue>
    </source>
</reference>
<gene>
    <name evidence="1" type="ORF">ACH5RR_002782</name>
</gene>
<accession>A0ABD3ATB6</accession>
<dbReference type="Gene3D" id="3.80.10.10">
    <property type="entry name" value="Ribonuclease Inhibitor"/>
    <property type="match status" value="1"/>
</dbReference>
<sequence length="104" mass="11758">MLSFIEVQFSNNQLTGPIPTLVPFHKSPNSSVFGNNSLCSELLSASCRNLNGSGYVNYHHRVSYRIILAVIGSDLDCFCICDHCYIAIYDEGEARGICMRWWNY</sequence>